<accession>A0A6J6E8F0</accession>
<proteinExistence type="predicted"/>
<dbReference type="AlphaFoldDB" id="A0A6J6E8F0"/>
<name>A0A6J6E8F0_9ZZZZ</name>
<evidence type="ECO:0000313" key="2">
    <source>
        <dbReference type="EMBL" id="CAB4570603.1"/>
    </source>
</evidence>
<keyword evidence="1" id="KW-0175">Coiled coil</keyword>
<dbReference type="InterPro" id="IPR007139">
    <property type="entry name" value="DUF349"/>
</dbReference>
<reference evidence="2" key="1">
    <citation type="submission" date="2020-05" db="EMBL/GenBank/DDBJ databases">
        <authorList>
            <person name="Chiriac C."/>
            <person name="Salcher M."/>
            <person name="Ghai R."/>
            <person name="Kavagutti S V."/>
        </authorList>
    </citation>
    <scope>NUCLEOTIDE SEQUENCE</scope>
</reference>
<feature type="coiled-coil region" evidence="1">
    <location>
        <begin position="325"/>
        <end position="375"/>
    </location>
</feature>
<sequence>MTTSTSSTDFGRVENDGTVLVKMPDGSEKQVGQWAAGDPNDGLAFYIRKYHEIENELSLALQRLKEGKGNADAVFKLIERVKTSLETPNFVGDISILSTKIEELQVLAAVKKAEFSAAKAIAKEKAMEKRKQLVEEAEKLVNSKQWKVTTQRFKEIVEEWKKLPHGAKSEEQALWKRFSAARSAFDKTRRQYFSTLESGRKEASKIKSEIVTQAKAIADSKEWNDTANKFRNLMAKWKSAPILERKEEQKLWKEFKLAQDVFFAARTAALSVLDEEHSKNLEAKKVLAEKAEKILPITDIKSARQALKPIQEEWNKIGHVSRKDKDKIEARLKAVEEAIRNAEKNELNRTDPAKSARAQSTMELIEAKLIKTEKERESALSSGDTKKAEKLALTIESQKMLLEATKTALADFTR</sequence>
<dbReference type="Pfam" id="PF03993">
    <property type="entry name" value="DUF349"/>
    <property type="match status" value="3"/>
</dbReference>
<gene>
    <name evidence="2" type="ORF">UFOPK1740_00204</name>
</gene>
<organism evidence="2">
    <name type="scientific">freshwater metagenome</name>
    <dbReference type="NCBI Taxonomy" id="449393"/>
    <lineage>
        <taxon>unclassified sequences</taxon>
        <taxon>metagenomes</taxon>
        <taxon>ecological metagenomes</taxon>
    </lineage>
</organism>
<evidence type="ECO:0000256" key="1">
    <source>
        <dbReference type="SAM" id="Coils"/>
    </source>
</evidence>
<dbReference type="EMBL" id="CAEZTU010000005">
    <property type="protein sequence ID" value="CAB4570603.1"/>
    <property type="molecule type" value="Genomic_DNA"/>
</dbReference>
<protein>
    <submittedName>
        <fullName evidence="2">Unannotated protein</fullName>
    </submittedName>
</protein>